<sequence>MIEKQFNIVINTDLQTTSDGENSGGAPFNKDLYLLGVRNDLSRILRTEVGRHLAASLRYHRKEIVLIPYPGQDGNAQEWWWGNSPNDNLSIVRFSPAKGRSPCGAEIRKKQPASLPHEVLFHELVHSLRRVSGKMNRINLWGSGTLSSQGNNEEFIAIMVTNIFISDVTNAYKTGLRDDWVSHSPLDPALAESYRFFSLGTKAFNLISMFCDDNPGFTQMLSKVRAHFNPIAAYYKNRRKAFEMAANGDSEHVWAHLPPLDYFQNEKGMWTRLVPFPSPSAK</sequence>
<proteinExistence type="predicted"/>
<dbReference type="RefSeq" id="WP_170303373.1">
    <property type="nucleotide sequence ID" value="NZ_BKAJ01000094.1"/>
</dbReference>
<reference evidence="1 2" key="1">
    <citation type="submission" date="2019-07" db="EMBL/GenBank/DDBJ databases">
        <title>Whole genome shotgun sequence of Reyranella soli NBRC 108950.</title>
        <authorList>
            <person name="Hosoyama A."/>
            <person name="Uohara A."/>
            <person name="Ohji S."/>
            <person name="Ichikawa N."/>
        </authorList>
    </citation>
    <scope>NUCLEOTIDE SEQUENCE [LARGE SCALE GENOMIC DNA]</scope>
    <source>
        <strain evidence="1 2">NBRC 108950</strain>
    </source>
</reference>
<name>A0A512NGP6_9HYPH</name>
<dbReference type="InterPro" id="IPR028208">
    <property type="entry name" value="Effector_pro_NleD-like"/>
</dbReference>
<organism evidence="1 2">
    <name type="scientific">Reyranella soli</name>
    <dbReference type="NCBI Taxonomy" id="1230389"/>
    <lineage>
        <taxon>Bacteria</taxon>
        <taxon>Pseudomonadati</taxon>
        <taxon>Pseudomonadota</taxon>
        <taxon>Alphaproteobacteria</taxon>
        <taxon>Hyphomicrobiales</taxon>
        <taxon>Reyranellaceae</taxon>
        <taxon>Reyranella</taxon>
    </lineage>
</organism>
<comment type="caution">
    <text evidence="1">The sequence shown here is derived from an EMBL/GenBank/DDBJ whole genome shotgun (WGS) entry which is preliminary data.</text>
</comment>
<dbReference type="Proteomes" id="UP000321058">
    <property type="component" value="Unassembled WGS sequence"/>
</dbReference>
<gene>
    <name evidence="1" type="ORF">RSO01_52900</name>
</gene>
<dbReference type="AlphaFoldDB" id="A0A512NGP6"/>
<dbReference type="Pfam" id="PF14891">
    <property type="entry name" value="Peptidase_M91"/>
    <property type="match status" value="1"/>
</dbReference>
<dbReference type="EMBL" id="BKAJ01000094">
    <property type="protein sequence ID" value="GEP58124.1"/>
    <property type="molecule type" value="Genomic_DNA"/>
</dbReference>
<keyword evidence="2" id="KW-1185">Reference proteome</keyword>
<evidence type="ECO:0000313" key="1">
    <source>
        <dbReference type="EMBL" id="GEP58124.1"/>
    </source>
</evidence>
<protein>
    <submittedName>
        <fullName evidence="1">Uncharacterized protein</fullName>
    </submittedName>
</protein>
<evidence type="ECO:0000313" key="2">
    <source>
        <dbReference type="Proteomes" id="UP000321058"/>
    </source>
</evidence>
<accession>A0A512NGP6</accession>